<evidence type="ECO:0000313" key="8">
    <source>
        <dbReference type="EMBL" id="MDB8746056.1"/>
    </source>
</evidence>
<evidence type="ECO:0000313" key="9">
    <source>
        <dbReference type="Proteomes" id="UP001211015"/>
    </source>
</evidence>
<keyword evidence="3 6" id="KW-0812">Transmembrane</keyword>
<gene>
    <name evidence="8" type="ORF">PNU62_13650</name>
</gene>
<feature type="transmembrane region" description="Helical" evidence="6">
    <location>
        <begin position="246"/>
        <end position="271"/>
    </location>
</feature>
<evidence type="ECO:0000256" key="3">
    <source>
        <dbReference type="ARBA" id="ARBA00022692"/>
    </source>
</evidence>
<dbReference type="Proteomes" id="UP001211015">
    <property type="component" value="Unassembled WGS sequence"/>
</dbReference>
<dbReference type="PANTHER" id="PTHR30287">
    <property type="entry name" value="MEMBRANE COMPONENT OF PREDICTED ABC SUPERFAMILY METABOLITE UPTAKE TRANSPORTER"/>
    <property type="match status" value="1"/>
</dbReference>
<dbReference type="AlphaFoldDB" id="A0AAW6ED37"/>
<feature type="domain" description="ABC3 transporter permease C-terminal" evidence="7">
    <location>
        <begin position="258"/>
        <end position="372"/>
    </location>
</feature>
<proteinExistence type="predicted"/>
<feature type="transmembrane region" description="Helical" evidence="6">
    <location>
        <begin position="419"/>
        <end position="440"/>
    </location>
</feature>
<dbReference type="EMBL" id="JAQMLV010000028">
    <property type="protein sequence ID" value="MDB8746056.1"/>
    <property type="molecule type" value="Genomic_DNA"/>
</dbReference>
<feature type="transmembrane region" description="Helical" evidence="6">
    <location>
        <begin position="304"/>
        <end position="325"/>
    </location>
</feature>
<protein>
    <submittedName>
        <fullName evidence="8">FtsX-like permease family protein</fullName>
    </submittedName>
</protein>
<dbReference type="InterPro" id="IPR003838">
    <property type="entry name" value="ABC3_permease_C"/>
</dbReference>
<feature type="transmembrane region" description="Helical" evidence="6">
    <location>
        <begin position="345"/>
        <end position="364"/>
    </location>
</feature>
<keyword evidence="5 6" id="KW-0472">Membrane</keyword>
<keyword evidence="2" id="KW-1003">Cell membrane</keyword>
<evidence type="ECO:0000259" key="7">
    <source>
        <dbReference type="Pfam" id="PF02687"/>
    </source>
</evidence>
<feature type="transmembrane region" description="Helical" evidence="6">
    <location>
        <begin position="708"/>
        <end position="731"/>
    </location>
</feature>
<keyword evidence="4 6" id="KW-1133">Transmembrane helix</keyword>
<dbReference type="InterPro" id="IPR038766">
    <property type="entry name" value="Membrane_comp_ABC_pdt"/>
</dbReference>
<evidence type="ECO:0000256" key="1">
    <source>
        <dbReference type="ARBA" id="ARBA00004651"/>
    </source>
</evidence>
<name>A0AAW6ED37_9FIRM</name>
<dbReference type="PANTHER" id="PTHR30287:SF2">
    <property type="entry name" value="BLL1001 PROTEIN"/>
    <property type="match status" value="1"/>
</dbReference>
<accession>A0AAW6ED37</accession>
<dbReference type="GO" id="GO:0005886">
    <property type="term" value="C:plasma membrane"/>
    <property type="evidence" value="ECO:0007669"/>
    <property type="project" value="UniProtKB-SubCell"/>
</dbReference>
<comment type="caution">
    <text evidence="8">The sequence shown here is derived from an EMBL/GenBank/DDBJ whole genome shotgun (WGS) entry which is preliminary data.</text>
</comment>
<feature type="transmembrane region" description="Helical" evidence="6">
    <location>
        <begin position="652"/>
        <end position="674"/>
    </location>
</feature>
<feature type="transmembrane region" description="Helical" evidence="6">
    <location>
        <begin position="751"/>
        <end position="775"/>
    </location>
</feature>
<reference evidence="8" key="1">
    <citation type="submission" date="2023-01" db="EMBL/GenBank/DDBJ databases">
        <title>Human gut microbiome strain richness.</title>
        <authorList>
            <person name="Chen-Liaw A."/>
        </authorList>
    </citation>
    <scope>NUCLEOTIDE SEQUENCE</scope>
    <source>
        <strain evidence="8">1001275st1_F4_1001275B_160808</strain>
    </source>
</reference>
<evidence type="ECO:0000256" key="6">
    <source>
        <dbReference type="SAM" id="Phobius"/>
    </source>
</evidence>
<dbReference type="Pfam" id="PF02687">
    <property type="entry name" value="FtsX"/>
    <property type="match status" value="2"/>
</dbReference>
<feature type="domain" description="ABC3 transporter permease C-terminal" evidence="7">
    <location>
        <begin position="659"/>
        <end position="774"/>
    </location>
</feature>
<evidence type="ECO:0000256" key="2">
    <source>
        <dbReference type="ARBA" id="ARBA00022475"/>
    </source>
</evidence>
<comment type="subcellular location">
    <subcellularLocation>
        <location evidence="1">Cell membrane</location>
        <topology evidence="1">Multi-pass membrane protein</topology>
    </subcellularLocation>
</comment>
<dbReference type="RefSeq" id="WP_195388430.1">
    <property type="nucleotide sequence ID" value="NZ_JADNGL010000008.1"/>
</dbReference>
<organism evidence="8 9">
    <name type="scientific">Ruminococcus bicirculans</name>
    <name type="common">ex Wegman et al. 2014</name>
    <dbReference type="NCBI Taxonomy" id="1160721"/>
    <lineage>
        <taxon>Bacteria</taxon>
        <taxon>Bacillati</taxon>
        <taxon>Bacillota</taxon>
        <taxon>Clostridia</taxon>
        <taxon>Eubacteriales</taxon>
        <taxon>Oscillospiraceae</taxon>
        <taxon>Ruminococcus</taxon>
    </lineage>
</organism>
<evidence type="ECO:0000256" key="4">
    <source>
        <dbReference type="ARBA" id="ARBA00022989"/>
    </source>
</evidence>
<sequence>MFWRILKKDLKRKKTMNIILLLFVVLCSMFAAASVNNIIAVVGGLDYYFEKAELGDYFIIERSTSGEDTISKILKHSENVSGYRTYNVVNASCDDLKTDSGKLMEFSNIALICDINNTKQNFFGMDNEVITDVEKGKVYITGSVPKREGVKIGERFYVELGDTKLPLEVAGFAKDALLGSEMMGNPRLLINSADFETLTADETIHTYSCGHVYDIDTDNAAALESELNEQNGMLFSGDRDLIKMTYIMNMLVAAIILVVSAGLLIVSFVVLRFTIRFTIAEEFREIGVMKAIGLNNSSIRMLYLVKYLGITIAGAVIGYFGSVPFGNLLLKSVSENMVLGNDNGMIIGVVCCIAVVLIIILFGWSSTRRIEKLSAIDAVRSGQTGERFRKRSLLSLGKSKFGSTGFLALNDVTSEPKQYGILTAVFAICTALVMILAVTANTLDSGSLLYLLSITESDVYMNDSTRAMEIIAGAKTIRETEDEIVNILAENDMPGNVYLEAWYKLPVTAKNGSFQVNFLNCMDTKTTDYDYTDGSAPINPDEIAVTKQISEKLGAEIGDRVTVNIGGEEREFIITAYFQCFNNLGECARFHEDVSIPDSLMTSSFAYQINFDDHPDKTVIDERIEKLKDIFDNQNIFDTKGFVKDCMGVGDMIAAVKNLVLMLSLIIIILLAVLMERSFISKERSEIALLKAVGFDSGSVILYHTMRFGITVIIAIVTASALLMPLTKLIIDPIFGMMGAIGNIEYQFNVLEIFGAYPVIIFCVTVLSAALTALYTKAIKSSDTASIE</sequence>
<evidence type="ECO:0000256" key="5">
    <source>
        <dbReference type="ARBA" id="ARBA00023136"/>
    </source>
</evidence>